<dbReference type="RefSeq" id="XP_040743283.1">
    <property type="nucleotide sequence ID" value="XM_040887664.1"/>
</dbReference>
<reference evidence="2 3" key="1">
    <citation type="submission" date="2016-07" db="EMBL/GenBank/DDBJ databases">
        <title>Pervasive Adenine N6-methylation of Active Genes in Fungi.</title>
        <authorList>
            <consortium name="DOE Joint Genome Institute"/>
            <person name="Mondo S.J."/>
            <person name="Dannebaum R.O."/>
            <person name="Kuo R.C."/>
            <person name="Labutti K."/>
            <person name="Haridas S."/>
            <person name="Kuo A."/>
            <person name="Salamov A."/>
            <person name="Ahrendt S.R."/>
            <person name="Lipzen A."/>
            <person name="Sullivan W."/>
            <person name="Andreopoulos W.B."/>
            <person name="Clum A."/>
            <person name="Lindquist E."/>
            <person name="Daum C."/>
            <person name="Ramamoorthy G.K."/>
            <person name="Gryganskyi A."/>
            <person name="Culley D."/>
            <person name="Magnuson J.K."/>
            <person name="James T.Y."/>
            <person name="O'Malley M.A."/>
            <person name="Stajich J.E."/>
            <person name="Spatafora J.W."/>
            <person name="Visel A."/>
            <person name="Grigoriev I.V."/>
        </authorList>
    </citation>
    <scope>NUCLEOTIDE SEQUENCE [LARGE SCALE GENOMIC DNA]</scope>
    <source>
        <strain evidence="2 3">ATCC 12442</strain>
    </source>
</reference>
<name>A0A1Y1W880_9FUNG</name>
<dbReference type="Proteomes" id="UP000193922">
    <property type="component" value="Unassembled WGS sequence"/>
</dbReference>
<organism evidence="2 3">
    <name type="scientific">Linderina pennispora</name>
    <dbReference type="NCBI Taxonomy" id="61395"/>
    <lineage>
        <taxon>Eukaryota</taxon>
        <taxon>Fungi</taxon>
        <taxon>Fungi incertae sedis</taxon>
        <taxon>Zoopagomycota</taxon>
        <taxon>Kickxellomycotina</taxon>
        <taxon>Kickxellomycetes</taxon>
        <taxon>Kickxellales</taxon>
        <taxon>Kickxellaceae</taxon>
        <taxon>Linderina</taxon>
    </lineage>
</organism>
<evidence type="ECO:0000313" key="2">
    <source>
        <dbReference type="EMBL" id="ORX69595.1"/>
    </source>
</evidence>
<proteinExistence type="predicted"/>
<evidence type="ECO:0000256" key="1">
    <source>
        <dbReference type="SAM" id="MobiDB-lite"/>
    </source>
</evidence>
<feature type="region of interest" description="Disordered" evidence="1">
    <location>
        <begin position="466"/>
        <end position="486"/>
    </location>
</feature>
<feature type="region of interest" description="Disordered" evidence="1">
    <location>
        <begin position="1"/>
        <end position="38"/>
    </location>
</feature>
<dbReference type="STRING" id="61395.A0A1Y1W880"/>
<protein>
    <submittedName>
        <fullName evidence="2">Uncharacterized protein</fullName>
    </submittedName>
</protein>
<dbReference type="AlphaFoldDB" id="A0A1Y1W880"/>
<sequence>MTKRTNFSGFLDAGTKNDPAVVPSQGSTPPSAQPNPDEAPVKYLRHLLETRLSISKNYMEVLPKAYNTLLVNRVKRDASDTLDEEVIVGSANRVVAHCNAFTGIVRNIDLVCNTLDETIVHFLSELPPTEEKRAAINENGEYFSHLLKINVGKFDPYQLAIDPEKYLDAFIPSFILDAPTPLLNWREFLIMYGSPLLRSFVMYDLHISCNWTTAKTKIVKAFGMQHSIETVGRVRYGMGQLYQVQDILHHVSKYGKSKRLLTLGVIAGVCTLNQQQMFVNAIEGRGKFRVGEFNFSELCGDYPHTKTGAASVPVAACTSAAVPSTTSVDPTPAPAPVPVPARAATPVPATMPTAATSSKHNPTYRAFVHPTGRPVGPKSPLLASATSTFAGWGPKATASVLSTAVQSSGSPLAPTSTTTATPVSGSAIPISNTGSGATATSSHAWVAPTSATSSTTVWFGIKPTTGASATSAAAPTQAPPTSTSDS</sequence>
<feature type="compositionally biased region" description="Low complexity" evidence="1">
    <location>
        <begin position="340"/>
        <end position="358"/>
    </location>
</feature>
<dbReference type="GeneID" id="63804312"/>
<keyword evidence="3" id="KW-1185">Reference proteome</keyword>
<dbReference type="EMBL" id="MCFD01000007">
    <property type="protein sequence ID" value="ORX69595.1"/>
    <property type="molecule type" value="Genomic_DNA"/>
</dbReference>
<gene>
    <name evidence="2" type="ORF">DL89DRAFT_267781</name>
</gene>
<feature type="region of interest" description="Disordered" evidence="1">
    <location>
        <begin position="323"/>
        <end position="360"/>
    </location>
</feature>
<accession>A0A1Y1W880</accession>
<evidence type="ECO:0000313" key="3">
    <source>
        <dbReference type="Proteomes" id="UP000193922"/>
    </source>
</evidence>
<comment type="caution">
    <text evidence="2">The sequence shown here is derived from an EMBL/GenBank/DDBJ whole genome shotgun (WGS) entry which is preliminary data.</text>
</comment>
<dbReference type="OrthoDB" id="10517890at2759"/>
<feature type="region of interest" description="Disordered" evidence="1">
    <location>
        <begin position="407"/>
        <end position="440"/>
    </location>
</feature>